<gene>
    <name evidence="2" type="ORF">I5907_08500</name>
</gene>
<dbReference type="EMBL" id="JADWYR010000001">
    <property type="protein sequence ID" value="MBG9376273.1"/>
    <property type="molecule type" value="Genomic_DNA"/>
</dbReference>
<dbReference type="RefSeq" id="WP_196990285.1">
    <property type="nucleotide sequence ID" value="NZ_JADWYR010000001.1"/>
</dbReference>
<dbReference type="Proteomes" id="UP000628448">
    <property type="component" value="Unassembled WGS sequence"/>
</dbReference>
<dbReference type="AlphaFoldDB" id="A0A931GWF6"/>
<reference evidence="2" key="1">
    <citation type="submission" date="2020-11" db="EMBL/GenBank/DDBJ databases">
        <title>Bacterial whole genome sequence for Panacibacter sp. DH6.</title>
        <authorList>
            <person name="Le V."/>
            <person name="Ko S."/>
            <person name="Ahn C.-Y."/>
            <person name="Oh H.-M."/>
        </authorList>
    </citation>
    <scope>NUCLEOTIDE SEQUENCE</scope>
    <source>
        <strain evidence="2">DH6</strain>
    </source>
</reference>
<protein>
    <submittedName>
        <fullName evidence="2">DUF4136 domain-containing protein</fullName>
    </submittedName>
</protein>
<evidence type="ECO:0000313" key="2">
    <source>
        <dbReference type="EMBL" id="MBG9376273.1"/>
    </source>
</evidence>
<keyword evidence="3" id="KW-1185">Reference proteome</keyword>
<dbReference type="PROSITE" id="PS51257">
    <property type="entry name" value="PROKAR_LIPOPROTEIN"/>
    <property type="match status" value="1"/>
</dbReference>
<proteinExistence type="predicted"/>
<sequence>MKRTLVVLSGAVLIAATGCQKDPLNNLTPEESRIYVTNYDSSANFESYKTYNLADSVAVIDNGKATKEATASDRAYVDAVNKYMQERGYTKVSKAQSPDLGLTVNRIYQSSSGVVTYGDYWDYYGGYWDPYYWGYGGYGYYVPYGYSVFEITEGAVSIDMLDLKDAAGSNKISLIWNGLVRGTGIFNETNADAQVKALFDQSQYIKTNN</sequence>
<dbReference type="Pfam" id="PF13590">
    <property type="entry name" value="DUF4136"/>
    <property type="match status" value="1"/>
</dbReference>
<organism evidence="2 3">
    <name type="scientific">Panacibacter microcysteis</name>
    <dbReference type="NCBI Taxonomy" id="2793269"/>
    <lineage>
        <taxon>Bacteria</taxon>
        <taxon>Pseudomonadati</taxon>
        <taxon>Bacteroidota</taxon>
        <taxon>Chitinophagia</taxon>
        <taxon>Chitinophagales</taxon>
        <taxon>Chitinophagaceae</taxon>
        <taxon>Panacibacter</taxon>
    </lineage>
</organism>
<dbReference type="InterPro" id="IPR025411">
    <property type="entry name" value="DUF4136"/>
</dbReference>
<evidence type="ECO:0000259" key="1">
    <source>
        <dbReference type="Pfam" id="PF13590"/>
    </source>
</evidence>
<dbReference type="Gene3D" id="3.30.160.670">
    <property type="match status" value="1"/>
</dbReference>
<name>A0A931GWF6_9BACT</name>
<feature type="domain" description="DUF4136" evidence="1">
    <location>
        <begin position="36"/>
        <end position="202"/>
    </location>
</feature>
<comment type="caution">
    <text evidence="2">The sequence shown here is derived from an EMBL/GenBank/DDBJ whole genome shotgun (WGS) entry which is preliminary data.</text>
</comment>
<evidence type="ECO:0000313" key="3">
    <source>
        <dbReference type="Proteomes" id="UP000628448"/>
    </source>
</evidence>
<accession>A0A931GWF6</accession>